<dbReference type="PANTHER" id="PTHR44846:SF1">
    <property type="entry name" value="MANNOSYL-D-GLYCERATE TRANSPORT_METABOLISM SYSTEM REPRESSOR MNGR-RELATED"/>
    <property type="match status" value="1"/>
</dbReference>
<name>A0A4R1QVN0_9FIRM</name>
<dbReference type="InterPro" id="IPR036388">
    <property type="entry name" value="WH-like_DNA-bd_sf"/>
</dbReference>
<dbReference type="SUPFAM" id="SSF46785">
    <property type="entry name" value="Winged helix' DNA-binding domain"/>
    <property type="match status" value="1"/>
</dbReference>
<dbReference type="Gene3D" id="3.40.1410.10">
    <property type="entry name" value="Chorismate lyase-like"/>
    <property type="match status" value="1"/>
</dbReference>
<reference evidence="5 6" key="1">
    <citation type="submission" date="2019-03" db="EMBL/GenBank/DDBJ databases">
        <title>Genomic Encyclopedia of Type Strains, Phase IV (KMG-IV): sequencing the most valuable type-strain genomes for metagenomic binning, comparative biology and taxonomic classification.</title>
        <authorList>
            <person name="Goeker M."/>
        </authorList>
    </citation>
    <scope>NUCLEOTIDE SEQUENCE [LARGE SCALE GENOMIC DNA]</scope>
    <source>
        <strain evidence="5 6">DSM 100556</strain>
    </source>
</reference>
<evidence type="ECO:0000256" key="3">
    <source>
        <dbReference type="ARBA" id="ARBA00023163"/>
    </source>
</evidence>
<dbReference type="CDD" id="cd07377">
    <property type="entry name" value="WHTH_GntR"/>
    <property type="match status" value="1"/>
</dbReference>
<dbReference type="AlphaFoldDB" id="A0A4R1QVN0"/>
<dbReference type="SMART" id="SM00866">
    <property type="entry name" value="UTRA"/>
    <property type="match status" value="1"/>
</dbReference>
<dbReference type="SMART" id="SM00345">
    <property type="entry name" value="HTH_GNTR"/>
    <property type="match status" value="1"/>
</dbReference>
<dbReference type="OrthoDB" id="457376at2"/>
<dbReference type="InterPro" id="IPR011663">
    <property type="entry name" value="UTRA"/>
</dbReference>
<dbReference type="InterPro" id="IPR036390">
    <property type="entry name" value="WH_DNA-bd_sf"/>
</dbReference>
<keyword evidence="1" id="KW-0805">Transcription regulation</keyword>
<evidence type="ECO:0000313" key="5">
    <source>
        <dbReference type="EMBL" id="TCL57313.1"/>
    </source>
</evidence>
<evidence type="ECO:0000256" key="2">
    <source>
        <dbReference type="ARBA" id="ARBA00023125"/>
    </source>
</evidence>
<dbReference type="EMBL" id="SLUO01000009">
    <property type="protein sequence ID" value="TCL57313.1"/>
    <property type="molecule type" value="Genomic_DNA"/>
</dbReference>
<dbReference type="InterPro" id="IPR000524">
    <property type="entry name" value="Tscrpt_reg_HTH_GntR"/>
</dbReference>
<dbReference type="Pfam" id="PF00392">
    <property type="entry name" value="GntR"/>
    <property type="match status" value="1"/>
</dbReference>
<dbReference type="GO" id="GO:0045892">
    <property type="term" value="P:negative regulation of DNA-templated transcription"/>
    <property type="evidence" value="ECO:0007669"/>
    <property type="project" value="TreeGrafter"/>
</dbReference>
<keyword evidence="3" id="KW-0804">Transcription</keyword>
<dbReference type="GO" id="GO:0003700">
    <property type="term" value="F:DNA-binding transcription factor activity"/>
    <property type="evidence" value="ECO:0007669"/>
    <property type="project" value="InterPro"/>
</dbReference>
<dbReference type="GO" id="GO:0003677">
    <property type="term" value="F:DNA binding"/>
    <property type="evidence" value="ECO:0007669"/>
    <property type="project" value="UniProtKB-KW"/>
</dbReference>
<comment type="caution">
    <text evidence="5">The sequence shown here is derived from an EMBL/GenBank/DDBJ whole genome shotgun (WGS) entry which is preliminary data.</text>
</comment>
<dbReference type="RefSeq" id="WP_031391683.1">
    <property type="nucleotide sequence ID" value="NZ_JPNB01000002.1"/>
</dbReference>
<protein>
    <submittedName>
        <fullName evidence="5">GntR family transcriptional regulator</fullName>
    </submittedName>
</protein>
<feature type="domain" description="HTH gntR-type" evidence="4">
    <location>
        <begin position="14"/>
        <end position="82"/>
    </location>
</feature>
<organism evidence="5 6">
    <name type="scientific">Kineothrix alysoides</name>
    <dbReference type="NCBI Taxonomy" id="1469948"/>
    <lineage>
        <taxon>Bacteria</taxon>
        <taxon>Bacillati</taxon>
        <taxon>Bacillota</taxon>
        <taxon>Clostridia</taxon>
        <taxon>Lachnospirales</taxon>
        <taxon>Lachnospiraceae</taxon>
        <taxon>Kineothrix</taxon>
    </lineage>
</organism>
<keyword evidence="6" id="KW-1185">Reference proteome</keyword>
<dbReference type="SUPFAM" id="SSF64288">
    <property type="entry name" value="Chorismate lyase-like"/>
    <property type="match status" value="1"/>
</dbReference>
<dbReference type="FunFam" id="1.10.10.10:FF:000079">
    <property type="entry name" value="GntR family transcriptional regulator"/>
    <property type="match status" value="1"/>
</dbReference>
<proteinExistence type="predicted"/>
<dbReference type="PRINTS" id="PR00035">
    <property type="entry name" value="HTHGNTR"/>
</dbReference>
<dbReference type="InterPro" id="IPR050679">
    <property type="entry name" value="Bact_HTH_transcr_reg"/>
</dbReference>
<dbReference type="PROSITE" id="PS50949">
    <property type="entry name" value="HTH_GNTR"/>
    <property type="match status" value="1"/>
</dbReference>
<sequence length="253" mass="29258">MQLFQKKLDKSTPIPLYFQLKTILLNDIKDNCFAVGDTIPTESELVEFYHISRSTVRQAISELVQEGWLIRKASKGTFVTKPEQKSSYIRSFEPFYQQISRLGKTPRTELIDLSVVTPTPEIAEKLNLTPDQKVISMFRRRFADDIPMVTFQNYIPYDLCSFILSYDFKSYSLYELLMTNPETQIANTKTIVSAMNATSEDIELLNVKVNAPMLYFHNISTTAEGIIVDYAFAHYRGDLNKFEFDDSPKYYPE</sequence>
<evidence type="ECO:0000259" key="4">
    <source>
        <dbReference type="PROSITE" id="PS50949"/>
    </source>
</evidence>
<gene>
    <name evidence="5" type="ORF">EDD76_109176</name>
</gene>
<dbReference type="Pfam" id="PF07702">
    <property type="entry name" value="UTRA"/>
    <property type="match status" value="1"/>
</dbReference>
<dbReference type="Proteomes" id="UP000295718">
    <property type="component" value="Unassembled WGS sequence"/>
</dbReference>
<dbReference type="STRING" id="1469948.GCA_000732725_03039"/>
<dbReference type="InterPro" id="IPR028978">
    <property type="entry name" value="Chorismate_lyase_/UTRA_dom_sf"/>
</dbReference>
<dbReference type="PANTHER" id="PTHR44846">
    <property type="entry name" value="MANNOSYL-D-GLYCERATE TRANSPORT/METABOLISM SYSTEM REPRESSOR MNGR-RELATED"/>
    <property type="match status" value="1"/>
</dbReference>
<dbReference type="Gene3D" id="1.10.10.10">
    <property type="entry name" value="Winged helix-like DNA-binding domain superfamily/Winged helix DNA-binding domain"/>
    <property type="match status" value="1"/>
</dbReference>
<accession>A0A4R1QVN0</accession>
<keyword evidence="2" id="KW-0238">DNA-binding</keyword>
<evidence type="ECO:0000313" key="6">
    <source>
        <dbReference type="Proteomes" id="UP000295718"/>
    </source>
</evidence>
<evidence type="ECO:0000256" key="1">
    <source>
        <dbReference type="ARBA" id="ARBA00023015"/>
    </source>
</evidence>